<sequence>MIQIKTIEELNSLNVGNQIKAVGKFNKPYADNYHTRIEVYMKVIKNEAGSNTFAEINNNNTKWTALDIDRVADQVYLIKN</sequence>
<accession>A0ABU1IX72</accession>
<organism evidence="1 2">
    <name type="scientific">Paenibacillus hunanensis</name>
    <dbReference type="NCBI Taxonomy" id="539262"/>
    <lineage>
        <taxon>Bacteria</taxon>
        <taxon>Bacillati</taxon>
        <taxon>Bacillota</taxon>
        <taxon>Bacilli</taxon>
        <taxon>Bacillales</taxon>
        <taxon>Paenibacillaceae</taxon>
        <taxon>Paenibacillus</taxon>
    </lineage>
</organism>
<gene>
    <name evidence="1" type="ORF">JOC58_001413</name>
</gene>
<protein>
    <submittedName>
        <fullName evidence="1">Uncharacterized protein</fullName>
    </submittedName>
</protein>
<reference evidence="1 2" key="1">
    <citation type="submission" date="2023-07" db="EMBL/GenBank/DDBJ databases">
        <title>Genomic Encyclopedia of Type Strains, Phase IV (KMG-IV): sequencing the most valuable type-strain genomes for metagenomic binning, comparative biology and taxonomic classification.</title>
        <authorList>
            <person name="Goeker M."/>
        </authorList>
    </citation>
    <scope>NUCLEOTIDE SEQUENCE [LARGE SCALE GENOMIC DNA]</scope>
    <source>
        <strain evidence="1 2">DSM 22170</strain>
    </source>
</reference>
<dbReference type="EMBL" id="JAVDQH010000004">
    <property type="protein sequence ID" value="MDR6243526.1"/>
    <property type="molecule type" value="Genomic_DNA"/>
</dbReference>
<dbReference type="RefSeq" id="WP_188773708.1">
    <property type="nucleotide sequence ID" value="NZ_BMMB01000001.1"/>
</dbReference>
<keyword evidence="2" id="KW-1185">Reference proteome</keyword>
<comment type="caution">
    <text evidence="1">The sequence shown here is derived from an EMBL/GenBank/DDBJ whole genome shotgun (WGS) entry which is preliminary data.</text>
</comment>
<name>A0ABU1IX72_9BACL</name>
<evidence type="ECO:0000313" key="1">
    <source>
        <dbReference type="EMBL" id="MDR6243526.1"/>
    </source>
</evidence>
<evidence type="ECO:0000313" key="2">
    <source>
        <dbReference type="Proteomes" id="UP001185028"/>
    </source>
</evidence>
<dbReference type="Proteomes" id="UP001185028">
    <property type="component" value="Unassembled WGS sequence"/>
</dbReference>
<proteinExistence type="predicted"/>